<proteinExistence type="predicted"/>
<dbReference type="Proteomes" id="UP000625527">
    <property type="component" value="Unassembled WGS sequence"/>
</dbReference>
<protein>
    <submittedName>
        <fullName evidence="3">LysM peptidoglycan-binding domain-containing protein</fullName>
    </submittedName>
</protein>
<dbReference type="Gene3D" id="3.10.350.10">
    <property type="entry name" value="LysM domain"/>
    <property type="match status" value="1"/>
</dbReference>
<name>A0ABR9N2J4_9MICO</name>
<evidence type="ECO:0000313" key="3">
    <source>
        <dbReference type="EMBL" id="MBE1877374.1"/>
    </source>
</evidence>
<feature type="region of interest" description="Disordered" evidence="1">
    <location>
        <begin position="180"/>
        <end position="205"/>
    </location>
</feature>
<sequence length="205" mass="20161">MAGVVVTAGVGVAIAAPSAFASPAAGTERDGDAPSGVVLDLGWQPTPDASAGGVIGSDSGADAADLAGPSALASGTGGESAGGPTTSRRGDDGSATHGSATHGSDRSRDPERTRQVDRKARAGAPRDTDVPVVVERGDTLWSIAAEHLRPGGASPGAGALPAARVAREVAAWHAANREAIGPDPDLIRPGTVLHAPDARPVGARR</sequence>
<feature type="chain" id="PRO_5046742959" evidence="2">
    <location>
        <begin position="22"/>
        <end position="205"/>
    </location>
</feature>
<evidence type="ECO:0000256" key="2">
    <source>
        <dbReference type="SAM" id="SignalP"/>
    </source>
</evidence>
<organism evidence="3 4">
    <name type="scientific">Myceligenerans pegani</name>
    <dbReference type="NCBI Taxonomy" id="2776917"/>
    <lineage>
        <taxon>Bacteria</taxon>
        <taxon>Bacillati</taxon>
        <taxon>Actinomycetota</taxon>
        <taxon>Actinomycetes</taxon>
        <taxon>Micrococcales</taxon>
        <taxon>Promicromonosporaceae</taxon>
        <taxon>Myceligenerans</taxon>
    </lineage>
</organism>
<dbReference type="EMBL" id="JADAQT010000102">
    <property type="protein sequence ID" value="MBE1877374.1"/>
    <property type="molecule type" value="Genomic_DNA"/>
</dbReference>
<accession>A0ABR9N2J4</accession>
<gene>
    <name evidence="3" type="ORF">IHE71_16930</name>
</gene>
<dbReference type="CDD" id="cd00118">
    <property type="entry name" value="LysM"/>
    <property type="match status" value="1"/>
</dbReference>
<feature type="region of interest" description="Disordered" evidence="1">
    <location>
        <begin position="16"/>
        <end position="131"/>
    </location>
</feature>
<keyword evidence="4" id="KW-1185">Reference proteome</keyword>
<feature type="signal peptide" evidence="2">
    <location>
        <begin position="1"/>
        <end position="21"/>
    </location>
</feature>
<feature type="compositionally biased region" description="Low complexity" evidence="1">
    <location>
        <begin position="48"/>
        <end position="74"/>
    </location>
</feature>
<comment type="caution">
    <text evidence="3">The sequence shown here is derived from an EMBL/GenBank/DDBJ whole genome shotgun (WGS) entry which is preliminary data.</text>
</comment>
<keyword evidence="2" id="KW-0732">Signal</keyword>
<feature type="compositionally biased region" description="Low complexity" evidence="1">
    <location>
        <begin position="16"/>
        <end position="25"/>
    </location>
</feature>
<feature type="compositionally biased region" description="Basic and acidic residues" evidence="1">
    <location>
        <begin position="103"/>
        <end position="129"/>
    </location>
</feature>
<dbReference type="InterPro" id="IPR018392">
    <property type="entry name" value="LysM"/>
</dbReference>
<dbReference type="InterPro" id="IPR036779">
    <property type="entry name" value="LysM_dom_sf"/>
</dbReference>
<reference evidence="3 4" key="1">
    <citation type="submission" date="2020-10" db="EMBL/GenBank/DDBJ databases">
        <title>Myceligenerans pegani sp. nov., an endophytic actinomycete isolated from Peganum harmala L. in Xinjiang, China.</title>
        <authorList>
            <person name="Xin L."/>
        </authorList>
    </citation>
    <scope>NUCLEOTIDE SEQUENCE [LARGE SCALE GENOMIC DNA]</scope>
    <source>
        <strain evidence="3 4">TRM65318</strain>
    </source>
</reference>
<evidence type="ECO:0000256" key="1">
    <source>
        <dbReference type="SAM" id="MobiDB-lite"/>
    </source>
</evidence>
<evidence type="ECO:0000313" key="4">
    <source>
        <dbReference type="Proteomes" id="UP000625527"/>
    </source>
</evidence>